<proteinExistence type="predicted"/>
<organism evidence="1 2">
    <name type="scientific">Mangrovihabitans endophyticus</name>
    <dbReference type="NCBI Taxonomy" id="1751298"/>
    <lineage>
        <taxon>Bacteria</taxon>
        <taxon>Bacillati</taxon>
        <taxon>Actinomycetota</taxon>
        <taxon>Actinomycetes</taxon>
        <taxon>Micromonosporales</taxon>
        <taxon>Micromonosporaceae</taxon>
        <taxon>Mangrovihabitans</taxon>
    </lineage>
</organism>
<dbReference type="AlphaFoldDB" id="A0A8J3FQJ9"/>
<accession>A0A8J3FQJ9</accession>
<reference evidence="1" key="1">
    <citation type="journal article" date="2014" name="Int. J. Syst. Evol. Microbiol.">
        <title>Complete genome sequence of Corynebacterium casei LMG S-19264T (=DSM 44701T), isolated from a smear-ripened cheese.</title>
        <authorList>
            <consortium name="US DOE Joint Genome Institute (JGI-PGF)"/>
            <person name="Walter F."/>
            <person name="Albersmeier A."/>
            <person name="Kalinowski J."/>
            <person name="Ruckert C."/>
        </authorList>
    </citation>
    <scope>NUCLEOTIDE SEQUENCE</scope>
    <source>
        <strain evidence="1">CGMCC 4.7299</strain>
    </source>
</reference>
<name>A0A8J3FQJ9_9ACTN</name>
<evidence type="ECO:0000313" key="1">
    <source>
        <dbReference type="EMBL" id="GGL10024.1"/>
    </source>
</evidence>
<reference evidence="1" key="2">
    <citation type="submission" date="2020-09" db="EMBL/GenBank/DDBJ databases">
        <authorList>
            <person name="Sun Q."/>
            <person name="Zhou Y."/>
        </authorList>
    </citation>
    <scope>NUCLEOTIDE SEQUENCE</scope>
    <source>
        <strain evidence="1">CGMCC 4.7299</strain>
    </source>
</reference>
<gene>
    <name evidence="1" type="ORF">GCM10012284_50960</name>
</gene>
<sequence length="111" mass="12260">MTERTITAQGYPLWAAEVPSGSAEQPLMTDAGEVVTEDLVDFIFPHTYRVVAWEHTVAADGSGAVLPILAGGRGDAEQFYQFAEEREEAENLARLRIREQLRAKRAPMGAR</sequence>
<dbReference type="Proteomes" id="UP000656042">
    <property type="component" value="Unassembled WGS sequence"/>
</dbReference>
<evidence type="ECO:0000313" key="2">
    <source>
        <dbReference type="Proteomes" id="UP000656042"/>
    </source>
</evidence>
<keyword evidence="2" id="KW-1185">Reference proteome</keyword>
<comment type="caution">
    <text evidence="1">The sequence shown here is derived from an EMBL/GenBank/DDBJ whole genome shotgun (WGS) entry which is preliminary data.</text>
</comment>
<dbReference type="EMBL" id="BMMX01000033">
    <property type="protein sequence ID" value="GGL10024.1"/>
    <property type="molecule type" value="Genomic_DNA"/>
</dbReference>
<dbReference type="RefSeq" id="WP_189081836.1">
    <property type="nucleotide sequence ID" value="NZ_BMMX01000033.1"/>
</dbReference>
<protein>
    <submittedName>
        <fullName evidence="1">Uncharacterized protein</fullName>
    </submittedName>
</protein>